<dbReference type="GO" id="GO:0005789">
    <property type="term" value="C:endoplasmic reticulum membrane"/>
    <property type="evidence" value="ECO:0007669"/>
    <property type="project" value="UniProtKB-SubCell"/>
</dbReference>
<feature type="transmembrane region" description="Helical" evidence="7">
    <location>
        <begin position="6"/>
        <end position="38"/>
    </location>
</feature>
<dbReference type="FunCoup" id="A0A251SDN2">
    <property type="interactions" value="1130"/>
</dbReference>
<evidence type="ECO:0000256" key="5">
    <source>
        <dbReference type="ARBA" id="ARBA00022989"/>
    </source>
</evidence>
<dbReference type="Proteomes" id="UP000215914">
    <property type="component" value="Chromosome 15"/>
</dbReference>
<dbReference type="PANTHER" id="PTHR31204:SF1">
    <property type="entry name" value="SIGMA INTRACELLULAR RECEPTOR 2"/>
    <property type="match status" value="1"/>
</dbReference>
<proteinExistence type="inferred from homology"/>
<evidence type="ECO:0000256" key="3">
    <source>
        <dbReference type="ARBA" id="ARBA00022692"/>
    </source>
</evidence>
<keyword evidence="4" id="KW-0256">Endoplasmic reticulum</keyword>
<dbReference type="PIRSF" id="PIRSF031032">
    <property type="entry name" value="TMP_97_prd"/>
    <property type="match status" value="1"/>
</dbReference>
<reference evidence="9" key="3">
    <citation type="submission" date="2020-06" db="EMBL/GenBank/DDBJ databases">
        <title>Helianthus annuus Genome sequencing and assembly Release 2.</title>
        <authorList>
            <person name="Gouzy J."/>
            <person name="Langlade N."/>
            <person name="Munos S."/>
        </authorList>
    </citation>
    <scope>NUCLEOTIDE SEQUENCE</scope>
    <source>
        <tissue evidence="9">Leaves</tissue>
    </source>
</reference>
<reference evidence="9 11" key="1">
    <citation type="journal article" date="2017" name="Nature">
        <title>The sunflower genome provides insights into oil metabolism, flowering and Asterid evolution.</title>
        <authorList>
            <person name="Badouin H."/>
            <person name="Gouzy J."/>
            <person name="Grassa C.J."/>
            <person name="Murat F."/>
            <person name="Staton S.E."/>
            <person name="Cottret L."/>
            <person name="Lelandais-Briere C."/>
            <person name="Owens G.L."/>
            <person name="Carrere S."/>
            <person name="Mayjonade B."/>
            <person name="Legrand L."/>
            <person name="Gill N."/>
            <person name="Kane N.C."/>
            <person name="Bowers J.E."/>
            <person name="Hubner S."/>
            <person name="Bellec A."/>
            <person name="Berard A."/>
            <person name="Berges H."/>
            <person name="Blanchet N."/>
            <person name="Boniface M.C."/>
            <person name="Brunel D."/>
            <person name="Catrice O."/>
            <person name="Chaidir N."/>
            <person name="Claudel C."/>
            <person name="Donnadieu C."/>
            <person name="Faraut T."/>
            <person name="Fievet G."/>
            <person name="Helmstetter N."/>
            <person name="King M."/>
            <person name="Knapp S.J."/>
            <person name="Lai Z."/>
            <person name="Le Paslier M.C."/>
            <person name="Lippi Y."/>
            <person name="Lorenzon L."/>
            <person name="Mandel J.R."/>
            <person name="Marage G."/>
            <person name="Marchand G."/>
            <person name="Marquand E."/>
            <person name="Bret-Mestries E."/>
            <person name="Morien E."/>
            <person name="Nambeesan S."/>
            <person name="Nguyen T."/>
            <person name="Pegot-Espagnet P."/>
            <person name="Pouilly N."/>
            <person name="Raftis F."/>
            <person name="Sallet E."/>
            <person name="Schiex T."/>
            <person name="Thomas J."/>
            <person name="Vandecasteele C."/>
            <person name="Vares D."/>
            <person name="Vear F."/>
            <person name="Vautrin S."/>
            <person name="Crespi M."/>
            <person name="Mangin B."/>
            <person name="Burke J.M."/>
            <person name="Salse J."/>
            <person name="Munos S."/>
            <person name="Vincourt P."/>
            <person name="Rieseberg L.H."/>
            <person name="Langlade N.B."/>
        </authorList>
    </citation>
    <scope>NUCLEOTIDE SEQUENCE [LARGE SCALE GENOMIC DNA]</scope>
    <source>
        <strain evidence="11">cv. SF193</strain>
        <tissue evidence="9">Leaves</tissue>
    </source>
</reference>
<keyword evidence="5 7" id="KW-1133">Transmembrane helix</keyword>
<evidence type="ECO:0000259" key="8">
    <source>
        <dbReference type="PROSITE" id="PS51751"/>
    </source>
</evidence>
<dbReference type="EMBL" id="CM007904">
    <property type="protein sequence ID" value="OTF96642.1"/>
    <property type="molecule type" value="Genomic_DNA"/>
</dbReference>
<evidence type="ECO:0000256" key="7">
    <source>
        <dbReference type="PIRNR" id="PIRNR031032"/>
    </source>
</evidence>
<dbReference type="InterPro" id="IPR051987">
    <property type="entry name" value="Sigma-2_receptor-like"/>
</dbReference>
<comment type="subcellular location">
    <subcellularLocation>
        <location evidence="1">Endoplasmic reticulum membrane</location>
        <topology evidence="1">Multi-pass membrane protein</topology>
    </subcellularLocation>
</comment>
<feature type="transmembrane region" description="Helical" evidence="7">
    <location>
        <begin position="88"/>
        <end position="109"/>
    </location>
</feature>
<evidence type="ECO:0000256" key="2">
    <source>
        <dbReference type="ARBA" id="ARBA00009096"/>
    </source>
</evidence>
<keyword evidence="11" id="KW-1185">Reference proteome</keyword>
<reference evidence="10" key="2">
    <citation type="submission" date="2017-02" db="EMBL/GenBank/DDBJ databases">
        <title>Sunflower complete genome.</title>
        <authorList>
            <person name="Langlade N."/>
            <person name="Munos S."/>
        </authorList>
    </citation>
    <scope>NUCLEOTIDE SEQUENCE [LARGE SCALE GENOMIC DNA]</scope>
    <source>
        <tissue evidence="10">Leaves</tissue>
    </source>
</reference>
<dbReference type="PANTHER" id="PTHR31204">
    <property type="entry name" value="SIGMA INTRACELLULAR RECEPTOR 2"/>
    <property type="match status" value="1"/>
</dbReference>
<accession>A0A251SDN2</accession>
<dbReference type="GO" id="GO:0005783">
    <property type="term" value="C:endoplasmic reticulum"/>
    <property type="evidence" value="ECO:0000318"/>
    <property type="project" value="GO_Central"/>
</dbReference>
<feature type="transmembrane region" description="Helical" evidence="7">
    <location>
        <begin position="59"/>
        <end position="82"/>
    </location>
</feature>
<evidence type="ECO:0000256" key="1">
    <source>
        <dbReference type="ARBA" id="ARBA00004477"/>
    </source>
</evidence>
<name>A0A251SDN2_HELAN</name>
<evidence type="ECO:0000256" key="4">
    <source>
        <dbReference type="ARBA" id="ARBA00022824"/>
    </source>
</evidence>
<dbReference type="EMBL" id="MNCJ02000332">
    <property type="protein sequence ID" value="KAF5755835.1"/>
    <property type="molecule type" value="Genomic_DNA"/>
</dbReference>
<keyword evidence="6 7" id="KW-0472">Membrane</keyword>
<dbReference type="InterPro" id="IPR033118">
    <property type="entry name" value="EXPERA"/>
</dbReference>
<dbReference type="AlphaFoldDB" id="A0A251SDN2"/>
<dbReference type="InterPro" id="IPR016964">
    <property type="entry name" value="Sigma2_recept"/>
</dbReference>
<dbReference type="InParanoid" id="A0A251SDN2"/>
<evidence type="ECO:0000313" key="10">
    <source>
        <dbReference type="EMBL" id="OTF96642.1"/>
    </source>
</evidence>
<dbReference type="Pfam" id="PF05241">
    <property type="entry name" value="EBP"/>
    <property type="match status" value="1"/>
</dbReference>
<feature type="transmembrane region" description="Helical" evidence="7">
    <location>
        <begin position="121"/>
        <end position="141"/>
    </location>
</feature>
<evidence type="ECO:0000313" key="9">
    <source>
        <dbReference type="EMBL" id="KAF5755835.1"/>
    </source>
</evidence>
<gene>
    <name evidence="10" type="ORF">HannXRQ_Chr15g0496401</name>
    <name evidence="9" type="ORF">HanXRQr2_Chr17g0807391</name>
</gene>
<comment type="similarity">
    <text evidence="2">Belongs to the TMEM97/sigma-2 receptor family.</text>
</comment>
<protein>
    <submittedName>
        <fullName evidence="10">Putative transmembrane protein 97</fullName>
    </submittedName>
    <submittedName>
        <fullName evidence="9">Sigma intracellular receptor 2, EXPERA domain-containing protein</fullName>
    </submittedName>
</protein>
<dbReference type="Gramene" id="mRNA:HanXRQr2_Chr17g0807391">
    <property type="protein sequence ID" value="mRNA:HanXRQr2_Chr17g0807391"/>
    <property type="gene ID" value="HanXRQr2_Chr17g0807391"/>
</dbReference>
<evidence type="ECO:0000313" key="11">
    <source>
        <dbReference type="Proteomes" id="UP000215914"/>
    </source>
</evidence>
<evidence type="ECO:0000256" key="6">
    <source>
        <dbReference type="ARBA" id="ARBA00023136"/>
    </source>
</evidence>
<organism evidence="10 11">
    <name type="scientific">Helianthus annuus</name>
    <name type="common">Common sunflower</name>
    <dbReference type="NCBI Taxonomy" id="4232"/>
    <lineage>
        <taxon>Eukaryota</taxon>
        <taxon>Viridiplantae</taxon>
        <taxon>Streptophyta</taxon>
        <taxon>Embryophyta</taxon>
        <taxon>Tracheophyta</taxon>
        <taxon>Spermatophyta</taxon>
        <taxon>Magnoliopsida</taxon>
        <taxon>eudicotyledons</taxon>
        <taxon>Gunneridae</taxon>
        <taxon>Pentapetalae</taxon>
        <taxon>asterids</taxon>
        <taxon>campanulids</taxon>
        <taxon>Asterales</taxon>
        <taxon>Asteraceae</taxon>
        <taxon>Asteroideae</taxon>
        <taxon>Heliantheae alliance</taxon>
        <taxon>Heliantheae</taxon>
        <taxon>Helianthus</taxon>
    </lineage>
</organism>
<sequence>MKLIDTILFIYFLIISFAIPLLDAQVCLPSSIFPDILVRFKNWFANILGNYLISEKPHFYVGIAWLELLFAWPISIASIYGIVDGKSWVPTTCLMYGVYFFTALVAILAELMGSGRASKRLLTFYYIFMGFAVLAIARGLLPTSQRSNAFGIPSTQVMKKRA</sequence>
<keyword evidence="9" id="KW-0675">Receptor</keyword>
<dbReference type="OMA" id="WHEIIFL"/>
<keyword evidence="3 7" id="KW-0812">Transmembrane</keyword>
<dbReference type="PROSITE" id="PS51751">
    <property type="entry name" value="EXPERA"/>
    <property type="match status" value="1"/>
</dbReference>
<feature type="domain" description="EXPERA" evidence="8">
    <location>
        <begin position="4"/>
        <end position="136"/>
    </location>
</feature>